<evidence type="ECO:0000313" key="9">
    <source>
        <dbReference type="Proteomes" id="UP000005222"/>
    </source>
</evidence>
<gene>
    <name evidence="8" type="primary">Piso0_001467</name>
    <name evidence="7" type="synonym">AIM11</name>
    <name evidence="8" type="ORF">GNLVRS01_PISO0E05724g</name>
</gene>
<dbReference type="InParanoid" id="G8YN89"/>
<dbReference type="PANTHER" id="PTHR39136:SF1">
    <property type="entry name" value="ALTERED INHERITANCE OF MITOCHONDRIA PROTEIN 11"/>
    <property type="match status" value="1"/>
</dbReference>
<evidence type="ECO:0000256" key="6">
    <source>
        <dbReference type="ARBA" id="ARBA00023136"/>
    </source>
</evidence>
<evidence type="ECO:0000256" key="1">
    <source>
        <dbReference type="ARBA" id="ARBA00004141"/>
    </source>
</evidence>
<dbReference type="AlphaFoldDB" id="G8YN89"/>
<comment type="subcellular location">
    <subcellularLocation>
        <location evidence="1 7">Membrane</location>
        <topology evidence="1 7">Multi-pass membrane protein</topology>
    </subcellularLocation>
</comment>
<evidence type="ECO:0000256" key="4">
    <source>
        <dbReference type="ARBA" id="ARBA00022692"/>
    </source>
</evidence>
<accession>G8YN89</accession>
<dbReference type="EMBL" id="FO082055">
    <property type="protein sequence ID" value="CCE79407.1"/>
    <property type="molecule type" value="Genomic_DNA"/>
</dbReference>
<protein>
    <recommendedName>
        <fullName evidence="3 7">Altered inheritance of mitochondria protein 11</fullName>
    </recommendedName>
</protein>
<dbReference type="PANTHER" id="PTHR39136">
    <property type="entry name" value="ALTERED INHERITANCE OF MITOCHONDRIA PROTEIN 11"/>
    <property type="match status" value="1"/>
</dbReference>
<feature type="transmembrane region" description="Helical" evidence="7">
    <location>
        <begin position="29"/>
        <end position="47"/>
    </location>
</feature>
<comment type="similarity">
    <text evidence="2 7">Belongs to the AIM11 family.</text>
</comment>
<name>G8YN89_PICSO</name>
<sequence length="157" mass="17380">MSVNEFLRDKNFKLASSSDEYKQRRKRQMGIFMATVAMTLLSSRIAYRSTVKRQYIPTLFQGNHSPPLSYNATGDAAAAVGTGTMLCGSVCSMLVSGTCWVLDVSSFREFGWRMKTLLGGADKERDLAGMPMDSESSLVQDSLNSIISGEYDFDKDK</sequence>
<evidence type="ECO:0000256" key="5">
    <source>
        <dbReference type="ARBA" id="ARBA00022989"/>
    </source>
</evidence>
<dbReference type="HOGENOM" id="CLU_118700_0_0_1"/>
<dbReference type="Proteomes" id="UP000005222">
    <property type="component" value="Chromosome E"/>
</dbReference>
<dbReference type="STRING" id="559304.G8YN89"/>
<dbReference type="InterPro" id="IPR038814">
    <property type="entry name" value="AIM11"/>
</dbReference>
<reference evidence="8 9" key="1">
    <citation type="journal article" date="2012" name="G3 (Bethesda)">
        <title>Pichia sorbitophila, an interspecies yeast hybrid reveals early steps of genome resolution following polyploidization.</title>
        <authorList>
            <person name="Leh Louis V."/>
            <person name="Despons L."/>
            <person name="Friedrich A."/>
            <person name="Martin T."/>
            <person name="Durrens P."/>
            <person name="Casaregola S."/>
            <person name="Neuveglise C."/>
            <person name="Fairhead C."/>
            <person name="Marck C."/>
            <person name="Cruz J.A."/>
            <person name="Straub M.L."/>
            <person name="Kugler V."/>
            <person name="Sacerdot C."/>
            <person name="Uzunov Z."/>
            <person name="Thierry A."/>
            <person name="Weiss S."/>
            <person name="Bleykasten C."/>
            <person name="De Montigny J."/>
            <person name="Jacques N."/>
            <person name="Jung P."/>
            <person name="Lemaire M."/>
            <person name="Mallet S."/>
            <person name="Morel G."/>
            <person name="Richard G.F."/>
            <person name="Sarkar A."/>
            <person name="Savel G."/>
            <person name="Schacherer J."/>
            <person name="Seret M.L."/>
            <person name="Talla E."/>
            <person name="Samson G."/>
            <person name="Jubin C."/>
            <person name="Poulain J."/>
            <person name="Vacherie B."/>
            <person name="Barbe V."/>
            <person name="Pelletier E."/>
            <person name="Sherman D.J."/>
            <person name="Westhof E."/>
            <person name="Weissenbach J."/>
            <person name="Baret P.V."/>
            <person name="Wincker P."/>
            <person name="Gaillardin C."/>
            <person name="Dujon B."/>
            <person name="Souciet J.L."/>
        </authorList>
    </citation>
    <scope>NUCLEOTIDE SEQUENCE [LARGE SCALE GENOMIC DNA]</scope>
    <source>
        <strain evidence="9">ATCC MYA-4447 / BCRC 22081 / CBS 7064 / NBRC 10061 / NRRL Y-12695</strain>
    </source>
</reference>
<dbReference type="GO" id="GO:0016020">
    <property type="term" value="C:membrane"/>
    <property type="evidence" value="ECO:0007669"/>
    <property type="project" value="UniProtKB-SubCell"/>
</dbReference>
<evidence type="ECO:0000313" key="8">
    <source>
        <dbReference type="EMBL" id="CCE79407.1"/>
    </source>
</evidence>
<evidence type="ECO:0000256" key="7">
    <source>
        <dbReference type="RuleBase" id="RU367098"/>
    </source>
</evidence>
<organism evidence="8 9">
    <name type="scientific">Pichia sorbitophila (strain ATCC MYA-4447 / BCRC 22081 / CBS 7064 / NBRC 10061 / NRRL Y-12695)</name>
    <name type="common">Hybrid yeast</name>
    <dbReference type="NCBI Taxonomy" id="559304"/>
    <lineage>
        <taxon>Eukaryota</taxon>
        <taxon>Fungi</taxon>
        <taxon>Dikarya</taxon>
        <taxon>Ascomycota</taxon>
        <taxon>Saccharomycotina</taxon>
        <taxon>Pichiomycetes</taxon>
        <taxon>Debaryomycetaceae</taxon>
        <taxon>Millerozyma</taxon>
    </lineage>
</organism>
<dbReference type="GO" id="GO:0005739">
    <property type="term" value="C:mitochondrion"/>
    <property type="evidence" value="ECO:0007669"/>
    <property type="project" value="TreeGrafter"/>
</dbReference>
<keyword evidence="5 7" id="KW-1133">Transmembrane helix</keyword>
<proteinExistence type="inferred from homology"/>
<dbReference type="OrthoDB" id="4088121at2759"/>
<dbReference type="eggNOG" id="ENOG502SAK0">
    <property type="taxonomic scope" value="Eukaryota"/>
</dbReference>
<keyword evidence="6 7" id="KW-0472">Membrane</keyword>
<dbReference type="OMA" id="RFAYKST"/>
<dbReference type="FunCoup" id="G8YN89">
    <property type="interactions" value="49"/>
</dbReference>
<evidence type="ECO:0000256" key="3">
    <source>
        <dbReference type="ARBA" id="ARBA00021144"/>
    </source>
</evidence>
<keyword evidence="9" id="KW-1185">Reference proteome</keyword>
<evidence type="ECO:0000256" key="2">
    <source>
        <dbReference type="ARBA" id="ARBA00008938"/>
    </source>
</evidence>
<keyword evidence="4 7" id="KW-0812">Transmembrane</keyword>